<dbReference type="AlphaFoldDB" id="A0A7J5PSU1"/>
<proteinExistence type="predicted"/>
<keyword evidence="1" id="KW-0472">Membrane</keyword>
<reference evidence="2 4" key="1">
    <citation type="journal article" date="2019" name="Nat. Med.">
        <title>A library of human gut bacterial isolates paired with longitudinal multiomics data enables mechanistic microbiome research.</title>
        <authorList>
            <person name="Poyet M."/>
            <person name="Groussin M."/>
            <person name="Gibbons S.M."/>
            <person name="Avila-Pacheco J."/>
            <person name="Jiang X."/>
            <person name="Kearney S.M."/>
            <person name="Perrotta A.R."/>
            <person name="Berdy B."/>
            <person name="Zhao S."/>
            <person name="Lieberman T.D."/>
            <person name="Swanson P.K."/>
            <person name="Smith M."/>
            <person name="Roesemann S."/>
            <person name="Alexander J.E."/>
            <person name="Rich S.A."/>
            <person name="Livny J."/>
            <person name="Vlamakis H."/>
            <person name="Clish C."/>
            <person name="Bullock K."/>
            <person name="Deik A."/>
            <person name="Scott J."/>
            <person name="Pierce K.A."/>
            <person name="Xavier R.J."/>
            <person name="Alm E.J."/>
        </authorList>
    </citation>
    <scope>NUCLEOTIDE SEQUENCE [LARGE SCALE GENOMIC DNA]</scope>
    <source>
        <strain evidence="2 4">BIOML-A58</strain>
    </source>
</reference>
<evidence type="ECO:0000313" key="3">
    <source>
        <dbReference type="EMBL" id="MCA4706530.1"/>
    </source>
</evidence>
<dbReference type="Proteomes" id="UP000434604">
    <property type="component" value="Unassembled WGS sequence"/>
</dbReference>
<accession>A0A7J5PSU1</accession>
<name>A0A7J5PSU1_9BACE</name>
<evidence type="ECO:0000313" key="4">
    <source>
        <dbReference type="Proteomes" id="UP000434604"/>
    </source>
</evidence>
<feature type="transmembrane region" description="Helical" evidence="1">
    <location>
        <begin position="16"/>
        <end position="33"/>
    </location>
</feature>
<keyword evidence="1" id="KW-0812">Transmembrane</keyword>
<reference evidence="3" key="2">
    <citation type="submission" date="2023-08" db="EMBL/GenBank/DDBJ databases">
        <title>Mucin Metabolism Genes Underlie the Key Renovations of Bacteroides xylanisolvens Genomes in Captive Great Apes.</title>
        <authorList>
            <person name="Nishida A.H."/>
        </authorList>
    </citation>
    <scope>NUCLEOTIDE SEQUENCE</scope>
    <source>
        <strain evidence="3">P13.H9</strain>
    </source>
</reference>
<keyword evidence="1" id="KW-1133">Transmembrane helix</keyword>
<evidence type="ECO:0000313" key="2">
    <source>
        <dbReference type="EMBL" id="KAB6144685.1"/>
    </source>
</evidence>
<sequence length="186" mass="21264">MKVYRIAINMIKQTKILKFIIPIVVFILLYAVSTIRNNNVRKDGIQSESINPYIPVAAQITMDKLSGVLKNVQAGRTEYDFTGICANGVDCIYFMQDNGKFYIDFEAMSKDQLPYLNTLKQFAKEHNYPIIETTYNNTPIDYDHVKFAPVLSLKVNADIDSIVHVGKLIEQTIFKNNDQTIYDIVP</sequence>
<organism evidence="2 4">
    <name type="scientific">Bacteroides xylanisolvens</name>
    <dbReference type="NCBI Taxonomy" id="371601"/>
    <lineage>
        <taxon>Bacteria</taxon>
        <taxon>Pseudomonadati</taxon>
        <taxon>Bacteroidota</taxon>
        <taxon>Bacteroidia</taxon>
        <taxon>Bacteroidales</taxon>
        <taxon>Bacteroidaceae</taxon>
        <taxon>Bacteroides</taxon>
    </lineage>
</organism>
<dbReference type="RefSeq" id="WP_151935276.1">
    <property type="nucleotide sequence ID" value="NZ_JAIWXB010000041.1"/>
</dbReference>
<dbReference type="EMBL" id="JAIWYE010000039">
    <property type="protein sequence ID" value="MCA4706530.1"/>
    <property type="molecule type" value="Genomic_DNA"/>
</dbReference>
<protein>
    <submittedName>
        <fullName evidence="2">Uncharacterized protein</fullName>
    </submittedName>
</protein>
<gene>
    <name evidence="2" type="ORF">GA398_18800</name>
    <name evidence="3" type="ORF">LD004_23300</name>
</gene>
<dbReference type="Proteomes" id="UP001198461">
    <property type="component" value="Unassembled WGS sequence"/>
</dbReference>
<evidence type="ECO:0000256" key="1">
    <source>
        <dbReference type="SAM" id="Phobius"/>
    </source>
</evidence>
<comment type="caution">
    <text evidence="2">The sequence shown here is derived from an EMBL/GenBank/DDBJ whole genome shotgun (WGS) entry which is preliminary data.</text>
</comment>
<dbReference type="EMBL" id="WDED01000033">
    <property type="protein sequence ID" value="KAB6144685.1"/>
    <property type="molecule type" value="Genomic_DNA"/>
</dbReference>